<dbReference type="PANTHER" id="PTHR43280:SF10">
    <property type="entry name" value="REGULATORY PROTEIN POCR"/>
    <property type="match status" value="1"/>
</dbReference>
<dbReference type="Gene3D" id="1.10.10.60">
    <property type="entry name" value="Homeodomain-like"/>
    <property type="match status" value="2"/>
</dbReference>
<gene>
    <name evidence="7" type="ORF">DFP98_14923</name>
</gene>
<keyword evidence="3" id="KW-0804">Transcription</keyword>
<dbReference type="InterPro" id="IPR011006">
    <property type="entry name" value="CheY-like_superfamily"/>
</dbReference>
<evidence type="ECO:0000313" key="8">
    <source>
        <dbReference type="Proteomes" id="UP000256977"/>
    </source>
</evidence>
<dbReference type="SUPFAM" id="SSF46689">
    <property type="entry name" value="Homeodomain-like"/>
    <property type="match status" value="2"/>
</dbReference>
<dbReference type="InterPro" id="IPR009057">
    <property type="entry name" value="Homeodomain-like_sf"/>
</dbReference>
<protein>
    <submittedName>
        <fullName evidence="7">Helix-turn-helix protein</fullName>
    </submittedName>
</protein>
<comment type="caution">
    <text evidence="7">The sequence shown here is derived from an EMBL/GenBank/DDBJ whole genome shotgun (WGS) entry which is preliminary data.</text>
</comment>
<accession>A0A3D9HY73</accession>
<reference evidence="7 8" key="1">
    <citation type="submission" date="2018-07" db="EMBL/GenBank/DDBJ databases">
        <title>Genomic Encyclopedia of Type Strains, Phase III (KMG-III): the genomes of soil and plant-associated and newly described type strains.</title>
        <authorList>
            <person name="Whitman W."/>
        </authorList>
    </citation>
    <scope>NUCLEOTIDE SEQUENCE [LARGE SCALE GENOMIC DNA]</scope>
    <source>
        <strain evidence="7 8">CECT 7287</strain>
    </source>
</reference>
<dbReference type="GO" id="GO:0043565">
    <property type="term" value="F:sequence-specific DNA binding"/>
    <property type="evidence" value="ECO:0007669"/>
    <property type="project" value="InterPro"/>
</dbReference>
<sequence length="262" mass="29606">MKTILIVDDEPRTRLGIQKTLVAWSAGKYRIESAASGVEALAWLETNSAHLIITDVRMPEVDGLEMLETLASRGQLPVIIIISGYAEFEYAKKSLQLGAFEYILKPLDKTALINAVQRALELVDSRERHDAMEKLVDPKLIEVGRDEARYGTAIKDAIGYIYAHLHEAISMKQVADQLHLNASYFSVLFKEQTGVTFSDYLTRRRLQRAKELLVTTSMPIWEIAEKVGYQTAKYFVKVFKDSEGISPGQYRHQVLDTDPSIQ</sequence>
<dbReference type="PRINTS" id="PR00032">
    <property type="entry name" value="HTHARAC"/>
</dbReference>
<dbReference type="GO" id="GO:0000160">
    <property type="term" value="P:phosphorelay signal transduction system"/>
    <property type="evidence" value="ECO:0007669"/>
    <property type="project" value="InterPro"/>
</dbReference>
<proteinExistence type="predicted"/>
<dbReference type="InterPro" id="IPR018062">
    <property type="entry name" value="HTH_AraC-typ_CS"/>
</dbReference>
<evidence type="ECO:0000259" key="5">
    <source>
        <dbReference type="PROSITE" id="PS01124"/>
    </source>
</evidence>
<dbReference type="EMBL" id="QRDZ01000049">
    <property type="protein sequence ID" value="RED54458.1"/>
    <property type="molecule type" value="Genomic_DNA"/>
</dbReference>
<dbReference type="Proteomes" id="UP000256977">
    <property type="component" value="Unassembled WGS sequence"/>
</dbReference>
<keyword evidence="8" id="KW-1185">Reference proteome</keyword>
<dbReference type="InterPro" id="IPR018060">
    <property type="entry name" value="HTH_AraC"/>
</dbReference>
<evidence type="ECO:0000259" key="6">
    <source>
        <dbReference type="PROSITE" id="PS50110"/>
    </source>
</evidence>
<feature type="domain" description="HTH araC/xylS-type" evidence="5">
    <location>
        <begin position="155"/>
        <end position="253"/>
    </location>
</feature>
<dbReference type="PROSITE" id="PS00041">
    <property type="entry name" value="HTH_ARAC_FAMILY_1"/>
    <property type="match status" value="1"/>
</dbReference>
<dbReference type="PROSITE" id="PS50110">
    <property type="entry name" value="RESPONSE_REGULATORY"/>
    <property type="match status" value="1"/>
</dbReference>
<dbReference type="Gene3D" id="3.40.50.2300">
    <property type="match status" value="1"/>
</dbReference>
<dbReference type="SUPFAM" id="SSF52172">
    <property type="entry name" value="CheY-like"/>
    <property type="match status" value="1"/>
</dbReference>
<evidence type="ECO:0000313" key="7">
    <source>
        <dbReference type="EMBL" id="RED54458.1"/>
    </source>
</evidence>
<name>A0A3D9HY73_9BACL</name>
<keyword evidence="2" id="KW-0238">DNA-binding</keyword>
<dbReference type="AlphaFoldDB" id="A0A3D9HY73"/>
<dbReference type="Pfam" id="PF00072">
    <property type="entry name" value="Response_reg"/>
    <property type="match status" value="1"/>
</dbReference>
<evidence type="ECO:0000256" key="4">
    <source>
        <dbReference type="PROSITE-ProRule" id="PRU00169"/>
    </source>
</evidence>
<dbReference type="PROSITE" id="PS01124">
    <property type="entry name" value="HTH_ARAC_FAMILY_2"/>
    <property type="match status" value="1"/>
</dbReference>
<dbReference type="GO" id="GO:0003700">
    <property type="term" value="F:DNA-binding transcription factor activity"/>
    <property type="evidence" value="ECO:0007669"/>
    <property type="project" value="InterPro"/>
</dbReference>
<dbReference type="PANTHER" id="PTHR43280">
    <property type="entry name" value="ARAC-FAMILY TRANSCRIPTIONAL REGULATOR"/>
    <property type="match status" value="1"/>
</dbReference>
<dbReference type="SMART" id="SM00342">
    <property type="entry name" value="HTH_ARAC"/>
    <property type="match status" value="1"/>
</dbReference>
<dbReference type="RefSeq" id="WP_116065484.1">
    <property type="nucleotide sequence ID" value="NZ_QRDZ01000049.1"/>
</dbReference>
<keyword evidence="1" id="KW-0805">Transcription regulation</keyword>
<keyword evidence="4" id="KW-0597">Phosphoprotein</keyword>
<dbReference type="InterPro" id="IPR001789">
    <property type="entry name" value="Sig_transdc_resp-reg_receiver"/>
</dbReference>
<evidence type="ECO:0000256" key="2">
    <source>
        <dbReference type="ARBA" id="ARBA00023125"/>
    </source>
</evidence>
<evidence type="ECO:0000256" key="3">
    <source>
        <dbReference type="ARBA" id="ARBA00023163"/>
    </source>
</evidence>
<dbReference type="Pfam" id="PF12833">
    <property type="entry name" value="HTH_18"/>
    <property type="match status" value="1"/>
</dbReference>
<dbReference type="CDD" id="cd17536">
    <property type="entry name" value="REC_YesN-like"/>
    <property type="match status" value="1"/>
</dbReference>
<dbReference type="OrthoDB" id="9788446at2"/>
<dbReference type="SMART" id="SM00448">
    <property type="entry name" value="REC"/>
    <property type="match status" value="1"/>
</dbReference>
<organism evidence="7 8">
    <name type="scientific">Cohnella phaseoli</name>
    <dbReference type="NCBI Taxonomy" id="456490"/>
    <lineage>
        <taxon>Bacteria</taxon>
        <taxon>Bacillati</taxon>
        <taxon>Bacillota</taxon>
        <taxon>Bacilli</taxon>
        <taxon>Bacillales</taxon>
        <taxon>Paenibacillaceae</taxon>
        <taxon>Cohnella</taxon>
    </lineage>
</organism>
<feature type="modified residue" description="4-aspartylphosphate" evidence="4">
    <location>
        <position position="55"/>
    </location>
</feature>
<dbReference type="InterPro" id="IPR020449">
    <property type="entry name" value="Tscrpt_reg_AraC-type_HTH"/>
</dbReference>
<evidence type="ECO:0000256" key="1">
    <source>
        <dbReference type="ARBA" id="ARBA00023015"/>
    </source>
</evidence>
<feature type="domain" description="Response regulatory" evidence="6">
    <location>
        <begin position="3"/>
        <end position="120"/>
    </location>
</feature>